<dbReference type="Proteomes" id="UP000199550">
    <property type="component" value="Unassembled WGS sequence"/>
</dbReference>
<evidence type="ECO:0000313" key="2">
    <source>
        <dbReference type="Proteomes" id="UP000199550"/>
    </source>
</evidence>
<sequence length="38" mass="4065">MTGEGQLPRRPSCSASLRHINDVVYAMTVVGHANPVLS</sequence>
<accession>A0A1I4K1J7</accession>
<keyword evidence="2" id="KW-1185">Reference proteome</keyword>
<gene>
    <name evidence="1" type="ORF">SAMN04488004_1544</name>
</gene>
<protein>
    <submittedName>
        <fullName evidence="1">Uncharacterized protein</fullName>
    </submittedName>
</protein>
<organism evidence="1 2">
    <name type="scientific">Loktanella salsilacus</name>
    <dbReference type="NCBI Taxonomy" id="195913"/>
    <lineage>
        <taxon>Bacteria</taxon>
        <taxon>Pseudomonadati</taxon>
        <taxon>Pseudomonadota</taxon>
        <taxon>Alphaproteobacteria</taxon>
        <taxon>Rhodobacterales</taxon>
        <taxon>Roseobacteraceae</taxon>
        <taxon>Loktanella</taxon>
    </lineage>
</organism>
<name>A0A1I4K1J7_9RHOB</name>
<dbReference type="EMBL" id="FOTF01000054">
    <property type="protein sequence ID" value="SFL72457.1"/>
    <property type="molecule type" value="Genomic_DNA"/>
</dbReference>
<reference evidence="1 2" key="1">
    <citation type="submission" date="2016-10" db="EMBL/GenBank/DDBJ databases">
        <authorList>
            <person name="de Groot N.N."/>
        </authorList>
    </citation>
    <scope>NUCLEOTIDE SEQUENCE [LARGE SCALE GENOMIC DNA]</scope>
    <source>
        <strain evidence="1 2">DSM 16199</strain>
    </source>
</reference>
<evidence type="ECO:0000313" key="1">
    <source>
        <dbReference type="EMBL" id="SFL72457.1"/>
    </source>
</evidence>
<proteinExistence type="predicted"/>
<dbReference type="AlphaFoldDB" id="A0A1I4K1J7"/>